<evidence type="ECO:0000256" key="19">
    <source>
        <dbReference type="ARBA" id="ARBA00076257"/>
    </source>
</evidence>
<evidence type="ECO:0000256" key="7">
    <source>
        <dbReference type="ARBA" id="ARBA00022729"/>
    </source>
</evidence>
<evidence type="ECO:0000256" key="6">
    <source>
        <dbReference type="ARBA" id="ARBA00022692"/>
    </source>
</evidence>
<evidence type="ECO:0000256" key="3">
    <source>
        <dbReference type="ARBA" id="ARBA00004172"/>
    </source>
</evidence>
<dbReference type="Pfam" id="PF01299">
    <property type="entry name" value="Lamp2-like_luminal"/>
    <property type="match status" value="1"/>
</dbReference>
<evidence type="ECO:0000256" key="21">
    <source>
        <dbReference type="SAM" id="MobiDB-lite"/>
    </source>
</evidence>
<evidence type="ECO:0000256" key="17">
    <source>
        <dbReference type="ARBA" id="ARBA00060492"/>
    </source>
</evidence>
<keyword evidence="8" id="KW-0967">Endosome</keyword>
<keyword evidence="11 20" id="KW-0472">Membrane</keyword>
<dbReference type="PANTHER" id="PTHR11506:SF35">
    <property type="entry name" value="LYSOSOME-ASSOCIATED MEMBRANE GLYCOPROTEIN 5"/>
    <property type="match status" value="1"/>
</dbReference>
<dbReference type="RefSeq" id="XP_022094121.1">
    <property type="nucleotide sequence ID" value="XM_022238429.1"/>
</dbReference>
<feature type="signal peptide" evidence="23">
    <location>
        <begin position="1"/>
        <end position="23"/>
    </location>
</feature>
<keyword evidence="25" id="KW-1185">Reference proteome</keyword>
<evidence type="ECO:0000256" key="14">
    <source>
        <dbReference type="ARBA" id="ARBA00023329"/>
    </source>
</evidence>
<keyword evidence="13" id="KW-0966">Cell projection</keyword>
<evidence type="ECO:0000256" key="4">
    <source>
        <dbReference type="ARBA" id="ARBA00004279"/>
    </source>
</evidence>
<dbReference type="PROSITE" id="PS51407">
    <property type="entry name" value="LAMP_3"/>
    <property type="match status" value="1"/>
</dbReference>
<evidence type="ECO:0000256" key="16">
    <source>
        <dbReference type="ARBA" id="ARBA00053950"/>
    </source>
</evidence>
<dbReference type="GO" id="GO:0072594">
    <property type="term" value="P:establishment of protein localization to organelle"/>
    <property type="evidence" value="ECO:0007669"/>
    <property type="project" value="TreeGrafter"/>
</dbReference>
<evidence type="ECO:0000256" key="20">
    <source>
        <dbReference type="PROSITE-ProRule" id="PRU00740"/>
    </source>
</evidence>
<comment type="subcellular location">
    <subcellularLocation>
        <location evidence="4">Cell projection</location>
        <location evidence="4">Dendrite</location>
    </subcellularLocation>
    <subcellularLocation>
        <location evidence="17">Cell projection</location>
        <location evidence="17">Growth cone membrane</location>
        <topology evidence="17">Single-pass type I membrane protein</topology>
    </subcellularLocation>
    <subcellularLocation>
        <location evidence="15">Cytoplasmic vesicle</location>
        <location evidence="15">Secretory vesicle</location>
        <location evidence="15">Synaptic vesicle membrane</location>
        <topology evidence="15">Single-pass type I membrane protein</topology>
    </subcellularLocation>
    <subcellularLocation>
        <location evidence="2">Early endosome membrane</location>
        <topology evidence="2">Single-pass type I membrane protein</topology>
    </subcellularLocation>
    <subcellularLocation>
        <location evidence="1">Endoplasmic reticulum-Golgi intermediate compartment membrane</location>
        <topology evidence="1">Single-pass type I membrane protein</topology>
    </subcellularLocation>
    <subcellularLocation>
        <location evidence="20">Membrane</location>
        <topology evidence="20">Single-pass type I membrane protein</topology>
    </subcellularLocation>
    <subcellularLocation>
        <location evidence="3">Recycling endosome</location>
    </subcellularLocation>
</comment>
<evidence type="ECO:0000259" key="24">
    <source>
        <dbReference type="Pfam" id="PF01299"/>
    </source>
</evidence>
<dbReference type="OrthoDB" id="6248302at2759"/>
<keyword evidence="14" id="KW-0968">Cytoplasmic vesicle</keyword>
<dbReference type="InterPro" id="IPR002000">
    <property type="entry name" value="Lysosome-assoc_membr_glycop"/>
</dbReference>
<evidence type="ECO:0000256" key="18">
    <source>
        <dbReference type="ARBA" id="ARBA00074379"/>
    </source>
</evidence>
<comment type="similarity">
    <text evidence="5 20">Belongs to the LAMP family.</text>
</comment>
<dbReference type="GO" id="GO:0031902">
    <property type="term" value="C:late endosome membrane"/>
    <property type="evidence" value="ECO:0007669"/>
    <property type="project" value="TreeGrafter"/>
</dbReference>
<evidence type="ECO:0000256" key="5">
    <source>
        <dbReference type="ARBA" id="ARBA00009644"/>
    </source>
</evidence>
<dbReference type="Proteomes" id="UP000694845">
    <property type="component" value="Unplaced"/>
</dbReference>
<evidence type="ECO:0000256" key="2">
    <source>
        <dbReference type="ARBA" id="ARBA00004158"/>
    </source>
</evidence>
<dbReference type="InterPro" id="IPR048528">
    <property type="entry name" value="Lamp2-like_luminal"/>
</dbReference>
<reference evidence="26" key="1">
    <citation type="submission" date="2025-08" db="UniProtKB">
        <authorList>
            <consortium name="RefSeq"/>
        </authorList>
    </citation>
    <scope>IDENTIFICATION</scope>
</reference>
<evidence type="ECO:0000256" key="22">
    <source>
        <dbReference type="SAM" id="Phobius"/>
    </source>
</evidence>
<accession>A0A8B7YRU4</accession>
<name>A0A8B7YRU4_ACAPL</name>
<evidence type="ECO:0000256" key="23">
    <source>
        <dbReference type="SAM" id="SignalP"/>
    </source>
</evidence>
<keyword evidence="7 23" id="KW-0732">Signal</keyword>
<dbReference type="CDD" id="cd12087">
    <property type="entry name" value="TM_EGFR-like"/>
    <property type="match status" value="1"/>
</dbReference>
<dbReference type="PANTHER" id="PTHR11506">
    <property type="entry name" value="LYSOSOME-ASSOCIATED MEMBRANE GLYCOPROTEIN"/>
    <property type="match status" value="1"/>
</dbReference>
<dbReference type="GeneID" id="110981137"/>
<dbReference type="OMA" id="VRYIEPC"/>
<keyword evidence="12" id="KW-0325">Glycoprotein</keyword>
<organism evidence="25 26">
    <name type="scientific">Acanthaster planci</name>
    <name type="common">Crown-of-thorns starfish</name>
    <dbReference type="NCBI Taxonomy" id="133434"/>
    <lineage>
        <taxon>Eukaryota</taxon>
        <taxon>Metazoa</taxon>
        <taxon>Echinodermata</taxon>
        <taxon>Eleutherozoa</taxon>
        <taxon>Asterozoa</taxon>
        <taxon>Asteroidea</taxon>
        <taxon>Valvatacea</taxon>
        <taxon>Valvatida</taxon>
        <taxon>Acanthasteridae</taxon>
        <taxon>Acanthaster</taxon>
    </lineage>
</organism>
<dbReference type="GO" id="GO:0005886">
    <property type="term" value="C:plasma membrane"/>
    <property type="evidence" value="ECO:0007669"/>
    <property type="project" value="UniProtKB-SubCell"/>
</dbReference>
<protein>
    <recommendedName>
        <fullName evidence="18">Lysosome-associated membrane glycoprotein 5</fullName>
    </recommendedName>
    <alternativeName>
        <fullName evidence="19">Lysosome-associated membrane protein 5</fullName>
    </alternativeName>
</protein>
<evidence type="ECO:0000256" key="15">
    <source>
        <dbReference type="ARBA" id="ARBA00029428"/>
    </source>
</evidence>
<dbReference type="KEGG" id="aplc:110981137"/>
<evidence type="ECO:0000256" key="9">
    <source>
        <dbReference type="ARBA" id="ARBA00022989"/>
    </source>
</evidence>
<comment type="caution">
    <text evidence="20">Lacks conserved residue(s) required for the propagation of feature annotation.</text>
</comment>
<feature type="domain" description="Lysosome-associated membrane glycoprotein 2-like luminal" evidence="24">
    <location>
        <begin position="114"/>
        <end position="267"/>
    </location>
</feature>
<dbReference type="AlphaFoldDB" id="A0A8B7YRU4"/>
<comment type="function">
    <text evidence="16">Plays a role in short-term synaptic plasticity in a subset of GABAergic neurons in the brain.</text>
</comment>
<feature type="region of interest" description="Disordered" evidence="21">
    <location>
        <begin position="284"/>
        <end position="306"/>
    </location>
</feature>
<keyword evidence="6 20" id="KW-0812">Transmembrane</keyword>
<keyword evidence="10" id="KW-0770">Synapse</keyword>
<evidence type="ECO:0000256" key="1">
    <source>
        <dbReference type="ARBA" id="ARBA00004151"/>
    </source>
</evidence>
<evidence type="ECO:0000256" key="10">
    <source>
        <dbReference type="ARBA" id="ARBA00023018"/>
    </source>
</evidence>
<feature type="region of interest" description="Disordered" evidence="21">
    <location>
        <begin position="25"/>
        <end position="115"/>
    </location>
</feature>
<gene>
    <name evidence="26" type="primary">LOC110981137</name>
</gene>
<dbReference type="GO" id="GO:0005765">
    <property type="term" value="C:lysosomal membrane"/>
    <property type="evidence" value="ECO:0007669"/>
    <property type="project" value="TreeGrafter"/>
</dbReference>
<feature type="transmembrane region" description="Helical" evidence="22">
    <location>
        <begin position="312"/>
        <end position="337"/>
    </location>
</feature>
<dbReference type="Gene3D" id="2.40.160.110">
    <property type="match status" value="1"/>
</dbReference>
<evidence type="ECO:0000256" key="13">
    <source>
        <dbReference type="ARBA" id="ARBA00023273"/>
    </source>
</evidence>
<evidence type="ECO:0000313" key="26">
    <source>
        <dbReference type="RefSeq" id="XP_022094121.1"/>
    </source>
</evidence>
<keyword evidence="9 22" id="KW-1133">Transmembrane helix</keyword>
<evidence type="ECO:0000256" key="11">
    <source>
        <dbReference type="ARBA" id="ARBA00023136"/>
    </source>
</evidence>
<feature type="chain" id="PRO_5033983079" description="Lysosome-associated membrane glycoprotein 5" evidence="23">
    <location>
        <begin position="24"/>
        <end position="351"/>
    </location>
</feature>
<evidence type="ECO:0000256" key="12">
    <source>
        <dbReference type="ARBA" id="ARBA00023180"/>
    </source>
</evidence>
<evidence type="ECO:0000256" key="8">
    <source>
        <dbReference type="ARBA" id="ARBA00022753"/>
    </source>
</evidence>
<feature type="compositionally biased region" description="Low complexity" evidence="21">
    <location>
        <begin position="41"/>
        <end position="68"/>
    </location>
</feature>
<sequence>MDIFRSLVLLLVAYLGAVSHAAGTTEAPKVTDAPSHTLSLTSDAHTTNAASAATTGATVRTTATRAPKTTPPPSQGMVTDVVITGTSPTNHTTGSTKGPTTPTAEPTPTPEPTPRYSVNNSAGEPCMLLNFNATMKVKYETKNQGLLEADIPIMNTTFFEGFCEADEKVRNFTLYYPNKDFSCAQLVLFFNESGASTYYNRQGISVRYIEPCFQSNAVKYNELKEGHYPPSYVGTIGKSFKCDSVACYSKKGHFTVMLYDILIQPFAQKSKDKGHFGEVETCPETVPTTGHPKSTPGGSVHPPPSKASPSNAGMIAGIVIGVLVAVAIIVGVAVYVVRKRRLMKNISYGNL</sequence>
<evidence type="ECO:0000313" key="25">
    <source>
        <dbReference type="Proteomes" id="UP000694845"/>
    </source>
</evidence>
<feature type="compositionally biased region" description="Low complexity" evidence="21">
    <location>
        <begin position="89"/>
        <end position="104"/>
    </location>
</feature>
<proteinExistence type="inferred from homology"/>